<organism evidence="1 2">
    <name type="scientific">Lysobacter arseniciresistens ZS79</name>
    <dbReference type="NCBI Taxonomy" id="913325"/>
    <lineage>
        <taxon>Bacteria</taxon>
        <taxon>Pseudomonadati</taxon>
        <taxon>Pseudomonadota</taxon>
        <taxon>Gammaproteobacteria</taxon>
        <taxon>Lysobacterales</taxon>
        <taxon>Lysobacteraceae</taxon>
        <taxon>Novilysobacter</taxon>
    </lineage>
</organism>
<accession>A0A0A0EVM4</accession>
<gene>
    <name evidence="1" type="ORF">N799_09865</name>
</gene>
<evidence type="ECO:0000313" key="1">
    <source>
        <dbReference type="EMBL" id="KGM54178.1"/>
    </source>
</evidence>
<evidence type="ECO:0000313" key="2">
    <source>
        <dbReference type="Proteomes" id="UP000029989"/>
    </source>
</evidence>
<proteinExistence type="predicted"/>
<dbReference type="Proteomes" id="UP000029989">
    <property type="component" value="Unassembled WGS sequence"/>
</dbReference>
<name>A0A0A0EVM4_9GAMM</name>
<comment type="caution">
    <text evidence="1">The sequence shown here is derived from an EMBL/GenBank/DDBJ whole genome shotgun (WGS) entry which is preliminary data.</text>
</comment>
<sequence length="246" mass="28245">MDLLGFSFDSEMSFGMVGRIVEGARSTFVGCHEDFPRAILWFADEMLASILERVAVKSSEGEPIDADSLDFRRLNQLDFMHLVLMTLGKSRFTLGDEDQDVGEYDVTPARFCAAYALRMTYNATLEYMRHSEHLRTYYLMQASTAFGLMQVVEPASEASIYDAVNSSLRSEAARKSAAARYANDPKAKAMDEIYEEWERWQRRESNYRSEADFGRQMHLKHPELVNDRSIAQRAAAWRKERRNTSS</sequence>
<protein>
    <submittedName>
        <fullName evidence="1">Uncharacterized protein</fullName>
    </submittedName>
</protein>
<dbReference type="AlphaFoldDB" id="A0A0A0EVM4"/>
<reference evidence="1 2" key="1">
    <citation type="journal article" date="2015" name="Stand. Genomic Sci.">
        <title>Genomic information of the arsenic-resistant bacterium Lysobacter arseniciresistens type strain ZS79(T) and comparison of Lysobacter draft genomes.</title>
        <authorList>
            <person name="Liu L."/>
            <person name="Zhang S."/>
            <person name="Luo M."/>
            <person name="Wang G."/>
        </authorList>
    </citation>
    <scope>NUCLEOTIDE SEQUENCE [LARGE SCALE GENOMIC DNA]</scope>
    <source>
        <strain evidence="1 2">ZS79</strain>
    </source>
</reference>
<keyword evidence="2" id="KW-1185">Reference proteome</keyword>
<dbReference type="EMBL" id="AVPT01000029">
    <property type="protein sequence ID" value="KGM54178.1"/>
    <property type="molecule type" value="Genomic_DNA"/>
</dbReference>